<keyword evidence="2" id="KW-0732">Signal</keyword>
<dbReference type="Proteomes" id="UP000799757">
    <property type="component" value="Unassembled WGS sequence"/>
</dbReference>
<accession>A0A6A6XHN6</accession>
<dbReference type="EMBL" id="MU001854">
    <property type="protein sequence ID" value="KAF2795583.1"/>
    <property type="molecule type" value="Genomic_DNA"/>
</dbReference>
<reference evidence="3" key="1">
    <citation type="journal article" date="2020" name="Stud. Mycol.">
        <title>101 Dothideomycetes genomes: a test case for predicting lifestyles and emergence of pathogens.</title>
        <authorList>
            <person name="Haridas S."/>
            <person name="Albert R."/>
            <person name="Binder M."/>
            <person name="Bloem J."/>
            <person name="Labutti K."/>
            <person name="Salamov A."/>
            <person name="Andreopoulos B."/>
            <person name="Baker S."/>
            <person name="Barry K."/>
            <person name="Bills G."/>
            <person name="Bluhm B."/>
            <person name="Cannon C."/>
            <person name="Castanera R."/>
            <person name="Culley D."/>
            <person name="Daum C."/>
            <person name="Ezra D."/>
            <person name="Gonzalez J."/>
            <person name="Henrissat B."/>
            <person name="Kuo A."/>
            <person name="Liang C."/>
            <person name="Lipzen A."/>
            <person name="Lutzoni F."/>
            <person name="Magnuson J."/>
            <person name="Mondo S."/>
            <person name="Nolan M."/>
            <person name="Ohm R."/>
            <person name="Pangilinan J."/>
            <person name="Park H.-J."/>
            <person name="Ramirez L."/>
            <person name="Alfaro M."/>
            <person name="Sun H."/>
            <person name="Tritt A."/>
            <person name="Yoshinaga Y."/>
            <person name="Zwiers L.-H."/>
            <person name="Turgeon B."/>
            <person name="Goodwin S."/>
            <person name="Spatafora J."/>
            <person name="Crous P."/>
            <person name="Grigoriev I."/>
        </authorList>
    </citation>
    <scope>NUCLEOTIDE SEQUENCE</scope>
    <source>
        <strain evidence="3">CBS 109.77</strain>
    </source>
</reference>
<feature type="signal peptide" evidence="2">
    <location>
        <begin position="1"/>
        <end position="20"/>
    </location>
</feature>
<keyword evidence="4" id="KW-1185">Reference proteome</keyword>
<organism evidence="3 4">
    <name type="scientific">Melanomma pulvis-pyrius CBS 109.77</name>
    <dbReference type="NCBI Taxonomy" id="1314802"/>
    <lineage>
        <taxon>Eukaryota</taxon>
        <taxon>Fungi</taxon>
        <taxon>Dikarya</taxon>
        <taxon>Ascomycota</taxon>
        <taxon>Pezizomycotina</taxon>
        <taxon>Dothideomycetes</taxon>
        <taxon>Pleosporomycetidae</taxon>
        <taxon>Pleosporales</taxon>
        <taxon>Melanommataceae</taxon>
        <taxon>Melanomma</taxon>
    </lineage>
</organism>
<evidence type="ECO:0000256" key="2">
    <source>
        <dbReference type="SAM" id="SignalP"/>
    </source>
</evidence>
<dbReference type="AlphaFoldDB" id="A0A6A6XHN6"/>
<feature type="chain" id="PRO_5025475374" description="Secreted protein" evidence="2">
    <location>
        <begin position="21"/>
        <end position="118"/>
    </location>
</feature>
<gene>
    <name evidence="3" type="ORF">K505DRAFT_335905</name>
</gene>
<sequence length="118" mass="12715">MPSAVPLLLTVAALPPWCCGADSIAGAPPSPAARDRSIARLSWVPSRRAAPWPAPGWHRRPARPVDGVAAIVVVVLAWRYLISPSAERTTMSSRPEHDGGRLSCQMGSDRLGVRLQRF</sequence>
<feature type="region of interest" description="Disordered" evidence="1">
    <location>
        <begin position="87"/>
        <end position="106"/>
    </location>
</feature>
<evidence type="ECO:0000256" key="1">
    <source>
        <dbReference type="SAM" id="MobiDB-lite"/>
    </source>
</evidence>
<name>A0A6A6XHN6_9PLEO</name>
<proteinExistence type="predicted"/>
<evidence type="ECO:0008006" key="5">
    <source>
        <dbReference type="Google" id="ProtNLM"/>
    </source>
</evidence>
<evidence type="ECO:0000313" key="3">
    <source>
        <dbReference type="EMBL" id="KAF2795583.1"/>
    </source>
</evidence>
<protein>
    <recommendedName>
        <fullName evidence="5">Secreted protein</fullName>
    </recommendedName>
</protein>
<evidence type="ECO:0000313" key="4">
    <source>
        <dbReference type="Proteomes" id="UP000799757"/>
    </source>
</evidence>